<protein>
    <submittedName>
        <fullName evidence="3">Putative ribonuclease H-like domain-containing protein</fullName>
    </submittedName>
</protein>
<gene>
    <name evidence="3" type="ORF">Tci_484190</name>
</gene>
<evidence type="ECO:0000259" key="2">
    <source>
        <dbReference type="Pfam" id="PF07727"/>
    </source>
</evidence>
<dbReference type="Pfam" id="PF07727">
    <property type="entry name" value="RVT_2"/>
    <property type="match status" value="1"/>
</dbReference>
<feature type="region of interest" description="Disordered" evidence="1">
    <location>
        <begin position="683"/>
        <end position="707"/>
    </location>
</feature>
<dbReference type="InterPro" id="IPR013103">
    <property type="entry name" value="RVT_2"/>
</dbReference>
<dbReference type="AlphaFoldDB" id="A0A699I6M4"/>
<dbReference type="PANTHER" id="PTHR11439:SF495">
    <property type="entry name" value="REVERSE TRANSCRIPTASE, RNA-DEPENDENT DNA POLYMERASE-RELATED"/>
    <property type="match status" value="1"/>
</dbReference>
<evidence type="ECO:0000256" key="1">
    <source>
        <dbReference type="SAM" id="MobiDB-lite"/>
    </source>
</evidence>
<comment type="caution">
    <text evidence="3">The sequence shown here is derived from an EMBL/GenBank/DDBJ whole genome shotgun (WGS) entry which is preliminary data.</text>
</comment>
<dbReference type="SUPFAM" id="SSF56672">
    <property type="entry name" value="DNA/RNA polymerases"/>
    <property type="match status" value="1"/>
</dbReference>
<proteinExistence type="predicted"/>
<dbReference type="InterPro" id="IPR043502">
    <property type="entry name" value="DNA/RNA_pol_sf"/>
</dbReference>
<name>A0A699I6M4_TANCI</name>
<feature type="region of interest" description="Disordered" evidence="1">
    <location>
        <begin position="483"/>
        <end position="503"/>
    </location>
</feature>
<organism evidence="3">
    <name type="scientific">Tanacetum cinerariifolium</name>
    <name type="common">Dalmatian daisy</name>
    <name type="synonym">Chrysanthemum cinerariifolium</name>
    <dbReference type="NCBI Taxonomy" id="118510"/>
    <lineage>
        <taxon>Eukaryota</taxon>
        <taxon>Viridiplantae</taxon>
        <taxon>Streptophyta</taxon>
        <taxon>Embryophyta</taxon>
        <taxon>Tracheophyta</taxon>
        <taxon>Spermatophyta</taxon>
        <taxon>Magnoliopsida</taxon>
        <taxon>eudicotyledons</taxon>
        <taxon>Gunneridae</taxon>
        <taxon>Pentapetalae</taxon>
        <taxon>asterids</taxon>
        <taxon>campanulids</taxon>
        <taxon>Asterales</taxon>
        <taxon>Asteraceae</taxon>
        <taxon>Asteroideae</taxon>
        <taxon>Anthemideae</taxon>
        <taxon>Anthemidinae</taxon>
        <taxon>Tanacetum</taxon>
    </lineage>
</organism>
<dbReference type="PANTHER" id="PTHR11439">
    <property type="entry name" value="GAG-POL-RELATED RETROTRANSPOSON"/>
    <property type="match status" value="1"/>
</dbReference>
<reference evidence="3" key="1">
    <citation type="journal article" date="2019" name="Sci. Rep.">
        <title>Draft genome of Tanacetum cinerariifolium, the natural source of mosquito coil.</title>
        <authorList>
            <person name="Yamashiro T."/>
            <person name="Shiraishi A."/>
            <person name="Satake H."/>
            <person name="Nakayama K."/>
        </authorList>
    </citation>
    <scope>NUCLEOTIDE SEQUENCE</scope>
</reference>
<evidence type="ECO:0000313" key="3">
    <source>
        <dbReference type="EMBL" id="GEZ12217.1"/>
    </source>
</evidence>
<sequence length="720" mass="83346">MFPLRSFSVTCTSCSMMSHPNITVPPEFDFEGVTTIQVSLVPTTRIHKDHPLNQVIRDLHSTTQARNMSKNLKEHRIEAVRLFLAYASFKDFVVYQIDVKSAFLHGMIEEEVYVYQPSGYEDPYFPNKVYKVGKTLYGLHQAPRAWYETLSTYLLDNGFHREKIDKTLFIRRHKGDIFLVQVYMNDIIFGSTNKELCNSFEKMTHEKFLMSSMGELTLFLGLQVKQKQDGIFIGQDKYPLLKDEDDEEVDVHMYRSMIGSLMYLTSSRPDIVFVVCTCARYQVNPKVSHLHAVKRIFSARNRLWLQISQQKLNMWLLQVVVDKYSGFKINYLIMGVNTPRSDEDSLKLKELMKLCKPLQSRVLALEQTKATQATKIDSLKRRVKKIKKKQRSRTYKLKRLYKVGLTAMVESSDDEDLGEDASKQGRISDIDADEEVDATQIQVTTAVTTPTILIDEVTLAQALAELKHIKPKAKAKGIVFHEPEESTTTTATTTPKQKSQDKGEAKMIEETVKLKKKDQIQLDEEVALKLQVELHAEFDKEQRLAKERERELNKKAAIIVLIESWDDVQAKIDADYLLVERLQAKEQQELNDEEKAKLFMQLLEKRRKFFAAMRAGKKRNKPPIQAQQRKIMCTYLKNMEGKKLTDLKNKSFDSIQKMFDKAFKRVNTFIDFRTELVKESSKKAEAEVMEGSSKRIGTEMEQKSFKKQKINDDIDTIELK</sequence>
<feature type="domain" description="Reverse transcriptase Ty1/copia-type" evidence="2">
    <location>
        <begin position="76"/>
        <end position="238"/>
    </location>
</feature>
<accession>A0A699I6M4</accession>
<dbReference type="EMBL" id="BKCJ010243097">
    <property type="protein sequence ID" value="GEZ12217.1"/>
    <property type="molecule type" value="Genomic_DNA"/>
</dbReference>